<evidence type="ECO:0000256" key="5">
    <source>
        <dbReference type="ARBA" id="ARBA00022840"/>
    </source>
</evidence>
<dbReference type="CDD" id="cd18789">
    <property type="entry name" value="SF2_C_XPB"/>
    <property type="match status" value="1"/>
</dbReference>
<dbReference type="Gene3D" id="3.40.1170.30">
    <property type="match status" value="1"/>
</dbReference>
<dbReference type="GO" id="GO:0003677">
    <property type="term" value="F:DNA binding"/>
    <property type="evidence" value="ECO:0007669"/>
    <property type="project" value="InterPro"/>
</dbReference>
<dbReference type="GO" id="GO:0016787">
    <property type="term" value="F:hydrolase activity"/>
    <property type="evidence" value="ECO:0007669"/>
    <property type="project" value="UniProtKB-KW"/>
</dbReference>
<evidence type="ECO:0000259" key="10">
    <source>
        <dbReference type="PROSITE" id="PS51192"/>
    </source>
</evidence>
<dbReference type="InterPro" id="IPR040699">
    <property type="entry name" value="XPB_DRD"/>
</dbReference>
<dbReference type="GO" id="GO:0005524">
    <property type="term" value="F:ATP binding"/>
    <property type="evidence" value="ECO:0007669"/>
    <property type="project" value="UniProtKB-KW"/>
</dbReference>
<dbReference type="InterPro" id="IPR032438">
    <property type="entry name" value="ERCC3_RAD25_C"/>
</dbReference>
<dbReference type="Gene3D" id="3.40.50.300">
    <property type="entry name" value="P-loop containing nucleotide triphosphate hydrolases"/>
    <property type="match status" value="2"/>
</dbReference>
<accession>A0A0Q0RGW0</accession>
<dbReference type="PANTHER" id="PTHR11274:SF0">
    <property type="entry name" value="GENERAL TRANSCRIPTION AND DNA REPAIR FACTOR IIH HELICASE SUBUNIT XPB"/>
    <property type="match status" value="1"/>
</dbReference>
<dbReference type="OrthoDB" id="56011at2157"/>
<comment type="caution">
    <text evidence="12">The sequence shown here is derived from an EMBL/GenBank/DDBJ whole genome shotgun (WGS) entry which is preliminary data.</text>
</comment>
<keyword evidence="4 12" id="KW-0347">Helicase</keyword>
<comment type="catalytic activity">
    <reaction evidence="9">
        <text>ATP + H2O = ADP + phosphate + H(+)</text>
        <dbReference type="Rhea" id="RHEA:13065"/>
        <dbReference type="ChEBI" id="CHEBI:15377"/>
        <dbReference type="ChEBI" id="CHEBI:15378"/>
        <dbReference type="ChEBI" id="CHEBI:30616"/>
        <dbReference type="ChEBI" id="CHEBI:43474"/>
        <dbReference type="ChEBI" id="CHEBI:456216"/>
        <dbReference type="EC" id="5.6.2.4"/>
    </reaction>
</comment>
<feature type="domain" description="Helicase ATP-binding" evidence="10">
    <location>
        <begin position="73"/>
        <end position="217"/>
    </location>
</feature>
<dbReference type="PROSITE" id="PS51192">
    <property type="entry name" value="HELICASE_ATP_BIND_1"/>
    <property type="match status" value="1"/>
</dbReference>
<name>A0A0Q0RGW0_9ARCH</name>
<keyword evidence="6" id="KW-0413">Isomerase</keyword>
<dbReference type="InterPro" id="IPR014001">
    <property type="entry name" value="Helicase_ATP-bd"/>
</dbReference>
<evidence type="ECO:0000256" key="8">
    <source>
        <dbReference type="ARBA" id="ARBA00034808"/>
    </source>
</evidence>
<dbReference type="RefSeq" id="WP_054964205.1">
    <property type="nucleotide sequence ID" value="NZ_LJCQ01000221.1"/>
</dbReference>
<evidence type="ECO:0000256" key="2">
    <source>
        <dbReference type="ARBA" id="ARBA00022741"/>
    </source>
</evidence>
<dbReference type="CDD" id="cd17926">
    <property type="entry name" value="DEXHc_RE"/>
    <property type="match status" value="1"/>
</dbReference>
<dbReference type="SMART" id="SM00490">
    <property type="entry name" value="HELICc"/>
    <property type="match status" value="1"/>
</dbReference>
<evidence type="ECO:0000256" key="4">
    <source>
        <dbReference type="ARBA" id="ARBA00022806"/>
    </source>
</evidence>
<evidence type="ECO:0000256" key="6">
    <source>
        <dbReference type="ARBA" id="ARBA00023235"/>
    </source>
</evidence>
<keyword evidence="13" id="KW-1185">Reference proteome</keyword>
<dbReference type="SUPFAM" id="SSF52540">
    <property type="entry name" value="P-loop containing nucleoside triphosphate hydrolases"/>
    <property type="match status" value="1"/>
</dbReference>
<dbReference type="SMART" id="SM00487">
    <property type="entry name" value="DEXDc"/>
    <property type="match status" value="1"/>
</dbReference>
<keyword evidence="3" id="KW-0378">Hydrolase</keyword>
<dbReference type="InterPro" id="IPR001650">
    <property type="entry name" value="Helicase_C-like"/>
</dbReference>
<dbReference type="EC" id="5.6.2.4" evidence="8"/>
<dbReference type="AlphaFoldDB" id="A0A0Q0RGW0"/>
<protein>
    <recommendedName>
        <fullName evidence="8">DNA 3'-5' helicase</fullName>
        <ecNumber evidence="8">5.6.2.4</ecNumber>
    </recommendedName>
</protein>
<dbReference type="EMBL" id="LKBG01000242">
    <property type="protein sequence ID" value="KQB34414.1"/>
    <property type="molecule type" value="Genomic_DNA"/>
</dbReference>
<gene>
    <name evidence="12" type="ORF">AOG54_01135</name>
</gene>
<sequence>MEINYKAGTIISDFNDPEIFVFDKRINMYRAPAYKYAEIKRKYPDVTDNVFKDIKLDISSEISLRPYQKKSLELWGKNNYSGTIVLPTAAGKTIVGIYAITMLKVPTIVIAPTIELIQQWREKLKNFLKTDIGQVGGGERDVKDISVSTYDSAYLMADSLGNRFKFIIADEVHHMASESYIQIAKMYAAPYRLGLTATYERPDKMHESLETYMGGKVFELGYEELNDFISNYKIVRIPIELSEEDEIEYQKNHDIFISYLRKRDIKLNGNMDFEHFIMTSWNQEGREALLAWRRAREIAFNAEKKIEYLRYLLSKHAGEKIIIFSEDTATAYTISKEFLVPAMTYMTPGRERKKYLEMFKNGEITVLATSRILDEGVDVPDASIAIIMSGSGSTRQFRQRLGRILRPSEGKSSYLYELISAGTAEYGTSRRRRKGVPVGIDDSKED</sequence>
<dbReference type="InterPro" id="IPR027417">
    <property type="entry name" value="P-loop_NTPase"/>
</dbReference>
<keyword evidence="2" id="KW-0547">Nucleotide-binding</keyword>
<comment type="similarity">
    <text evidence="1">Belongs to the helicase family. RAD25/XPB subfamily.</text>
</comment>
<evidence type="ECO:0000313" key="13">
    <source>
        <dbReference type="Proteomes" id="UP000050320"/>
    </source>
</evidence>
<evidence type="ECO:0000256" key="3">
    <source>
        <dbReference type="ARBA" id="ARBA00022801"/>
    </source>
</evidence>
<keyword evidence="5" id="KW-0067">ATP-binding</keyword>
<organism evidence="12 13">
    <name type="scientific">Acidiplasma aeolicum</name>
    <dbReference type="NCBI Taxonomy" id="507754"/>
    <lineage>
        <taxon>Archaea</taxon>
        <taxon>Methanobacteriati</taxon>
        <taxon>Thermoplasmatota</taxon>
        <taxon>Thermoplasmata</taxon>
        <taxon>Thermoplasmatales</taxon>
        <taxon>Ferroplasmaceae</taxon>
        <taxon>Acidiplasma</taxon>
    </lineage>
</organism>
<dbReference type="PROSITE" id="PS51194">
    <property type="entry name" value="HELICASE_CTER"/>
    <property type="match status" value="1"/>
</dbReference>
<dbReference type="Pfam" id="PF18458">
    <property type="entry name" value="XPB_DRD"/>
    <property type="match status" value="1"/>
</dbReference>
<evidence type="ECO:0000256" key="9">
    <source>
        <dbReference type="ARBA" id="ARBA00048988"/>
    </source>
</evidence>
<dbReference type="GO" id="GO:0043138">
    <property type="term" value="F:3'-5' DNA helicase activity"/>
    <property type="evidence" value="ECO:0007669"/>
    <property type="project" value="UniProtKB-EC"/>
</dbReference>
<evidence type="ECO:0000256" key="7">
    <source>
        <dbReference type="ARBA" id="ARBA00034617"/>
    </source>
</evidence>
<reference evidence="12 13" key="1">
    <citation type="submission" date="2015-09" db="EMBL/GenBank/DDBJ databases">
        <title>Heavy metals and arsenic resistance mechanisms in polyextremophilic archaea of the family Ferroplasmaceae.</title>
        <authorList>
            <person name="Bulaev A.G."/>
            <person name="Kanygina A.V."/>
        </authorList>
    </citation>
    <scope>NUCLEOTIDE SEQUENCE [LARGE SCALE GENOMIC DNA]</scope>
    <source>
        <strain evidence="12 13">VT</strain>
    </source>
</reference>
<dbReference type="PANTHER" id="PTHR11274">
    <property type="entry name" value="RAD25/XP-B DNA REPAIR HELICASE"/>
    <property type="match status" value="1"/>
</dbReference>
<dbReference type="Proteomes" id="UP000050320">
    <property type="component" value="Unassembled WGS sequence"/>
</dbReference>
<dbReference type="Pfam" id="PF04851">
    <property type="entry name" value="ResIII"/>
    <property type="match status" value="1"/>
</dbReference>
<dbReference type="InterPro" id="IPR050615">
    <property type="entry name" value="ATP-dep_DNA_Helicase"/>
</dbReference>
<comment type="catalytic activity">
    <reaction evidence="7">
        <text>Couples ATP hydrolysis with the unwinding of duplex DNA by translocating in the 3'-5' direction.</text>
        <dbReference type="EC" id="5.6.2.4"/>
    </reaction>
</comment>
<proteinExistence type="inferred from homology"/>
<evidence type="ECO:0000259" key="11">
    <source>
        <dbReference type="PROSITE" id="PS51194"/>
    </source>
</evidence>
<evidence type="ECO:0000256" key="1">
    <source>
        <dbReference type="ARBA" id="ARBA00006637"/>
    </source>
</evidence>
<dbReference type="InterPro" id="IPR006935">
    <property type="entry name" value="Helicase/UvrB_N"/>
</dbReference>
<evidence type="ECO:0000313" key="12">
    <source>
        <dbReference type="EMBL" id="KQB34414.1"/>
    </source>
</evidence>
<feature type="domain" description="Helicase C-terminal" evidence="11">
    <location>
        <begin position="305"/>
        <end position="446"/>
    </location>
</feature>
<dbReference type="Pfam" id="PF16203">
    <property type="entry name" value="ERCC3_RAD25_C"/>
    <property type="match status" value="1"/>
</dbReference>